<evidence type="ECO:0000313" key="2">
    <source>
        <dbReference type="Proteomes" id="UP001574169"/>
    </source>
</evidence>
<gene>
    <name evidence="1" type="ORF">AAGV28_07190</name>
</gene>
<evidence type="ECO:0000313" key="1">
    <source>
        <dbReference type="EMBL" id="MFA9191153.1"/>
    </source>
</evidence>
<evidence type="ECO:0008006" key="3">
    <source>
        <dbReference type="Google" id="ProtNLM"/>
    </source>
</evidence>
<reference evidence="1 2" key="1">
    <citation type="submission" date="2024-04" db="EMBL/GenBank/DDBJ databases">
        <title>New Clade of Flavobacterium.</title>
        <authorList>
            <person name="Matos L."/>
            <person name="Proenca D.N."/>
            <person name="Fransisco R.M."/>
            <person name="Chung A.P."/>
            <person name="Maccario L."/>
            <person name="Sorensen S.J."/>
            <person name="Morais P.V."/>
        </authorList>
    </citation>
    <scope>NUCLEOTIDE SEQUENCE [LARGE SCALE GENOMIC DNA]</scope>
    <source>
        <strain evidence="1 2">FZUC8N2.13</strain>
    </source>
</reference>
<organism evidence="1 2">
    <name type="scientific">Flavobacterium zubiriense</name>
    <dbReference type="NCBI Taxonomy" id="3138075"/>
    <lineage>
        <taxon>Bacteria</taxon>
        <taxon>Pseudomonadati</taxon>
        <taxon>Bacteroidota</taxon>
        <taxon>Flavobacteriia</taxon>
        <taxon>Flavobacteriales</taxon>
        <taxon>Flavobacteriaceae</taxon>
        <taxon>Flavobacterium</taxon>
    </lineage>
</organism>
<keyword evidence="2" id="KW-1185">Reference proteome</keyword>
<proteinExistence type="predicted"/>
<dbReference type="RefSeq" id="WP_373406146.1">
    <property type="nucleotide sequence ID" value="NZ_JBCFQL010000006.1"/>
</dbReference>
<sequence length="71" mass="8225">MTTEKINQLFEEAIDKDNRIPISKLEGISKDKIYNWRNGRNANSITIGEKLNLLLQLGKIKIIENDEPDRD</sequence>
<dbReference type="EMBL" id="JBCFQL010000006">
    <property type="protein sequence ID" value="MFA9191153.1"/>
    <property type="molecule type" value="Genomic_DNA"/>
</dbReference>
<accession>A0ABV4TAU4</accession>
<name>A0ABV4TAU4_9FLAO</name>
<comment type="caution">
    <text evidence="1">The sequence shown here is derived from an EMBL/GenBank/DDBJ whole genome shotgun (WGS) entry which is preliminary data.</text>
</comment>
<protein>
    <recommendedName>
        <fullName evidence="3">XRE family transcriptional regulator</fullName>
    </recommendedName>
</protein>
<dbReference type="Proteomes" id="UP001574169">
    <property type="component" value="Unassembled WGS sequence"/>
</dbReference>